<proteinExistence type="predicted"/>
<dbReference type="EMBL" id="VIWT01000005">
    <property type="protein sequence ID" value="TWF73724.1"/>
    <property type="molecule type" value="Genomic_DNA"/>
</dbReference>
<keyword evidence="2" id="KW-1185">Reference proteome</keyword>
<sequence>MKVRFIGIDPETGQGNSPTVWVDEEVGDLLCQSFGADEESIEGCLAAGHGPDHDNTIPANETVVRIPARMIPIIRKACDEAERSQLR</sequence>
<name>A0A561SFS2_9ACTN</name>
<reference evidence="1 2" key="1">
    <citation type="submission" date="2019-06" db="EMBL/GenBank/DDBJ databases">
        <title>Sequencing the genomes of 1000 actinobacteria strains.</title>
        <authorList>
            <person name="Klenk H.-P."/>
        </authorList>
    </citation>
    <scope>NUCLEOTIDE SEQUENCE [LARGE SCALE GENOMIC DNA]</scope>
    <source>
        <strain evidence="1 2">DSM 44826</strain>
    </source>
</reference>
<dbReference type="AlphaFoldDB" id="A0A561SFS2"/>
<protein>
    <submittedName>
        <fullName evidence="1">Uncharacterized protein</fullName>
    </submittedName>
</protein>
<evidence type="ECO:0000313" key="1">
    <source>
        <dbReference type="EMBL" id="TWF73724.1"/>
    </source>
</evidence>
<dbReference type="Proteomes" id="UP000317940">
    <property type="component" value="Unassembled WGS sequence"/>
</dbReference>
<organism evidence="1 2">
    <name type="scientific">Kitasatospora viridis</name>
    <dbReference type="NCBI Taxonomy" id="281105"/>
    <lineage>
        <taxon>Bacteria</taxon>
        <taxon>Bacillati</taxon>
        <taxon>Actinomycetota</taxon>
        <taxon>Actinomycetes</taxon>
        <taxon>Kitasatosporales</taxon>
        <taxon>Streptomycetaceae</taxon>
        <taxon>Kitasatospora</taxon>
    </lineage>
</organism>
<evidence type="ECO:0000313" key="2">
    <source>
        <dbReference type="Proteomes" id="UP000317940"/>
    </source>
</evidence>
<dbReference type="RefSeq" id="WP_145910662.1">
    <property type="nucleotide sequence ID" value="NZ_BAAAMZ010000001.1"/>
</dbReference>
<dbReference type="OrthoDB" id="3214245at2"/>
<comment type="caution">
    <text evidence="1">The sequence shown here is derived from an EMBL/GenBank/DDBJ whole genome shotgun (WGS) entry which is preliminary data.</text>
</comment>
<accession>A0A561SFS2</accession>
<gene>
    <name evidence="1" type="ORF">FHX73_15351</name>
</gene>